<dbReference type="GO" id="GO:0007035">
    <property type="term" value="P:vacuolar acidification"/>
    <property type="evidence" value="ECO:0007669"/>
    <property type="project" value="TreeGrafter"/>
</dbReference>
<evidence type="ECO:0000259" key="2">
    <source>
        <dbReference type="Pfam" id="PF12234"/>
    </source>
</evidence>
<dbReference type="EMBL" id="ML992665">
    <property type="protein sequence ID" value="KAF2215723.1"/>
    <property type="molecule type" value="Genomic_DNA"/>
</dbReference>
<dbReference type="SUPFAM" id="SSF69322">
    <property type="entry name" value="Tricorn protease domain 2"/>
    <property type="match status" value="1"/>
</dbReference>
<evidence type="ECO:0000256" key="1">
    <source>
        <dbReference type="SAM" id="MobiDB-lite"/>
    </source>
</evidence>
<feature type="region of interest" description="Disordered" evidence="1">
    <location>
        <begin position="1106"/>
        <end position="1224"/>
    </location>
</feature>
<dbReference type="InterPro" id="IPR022033">
    <property type="entry name" value="Rav1p_C"/>
</dbReference>
<evidence type="ECO:0000313" key="4">
    <source>
        <dbReference type="Proteomes" id="UP000799539"/>
    </source>
</evidence>
<dbReference type="GO" id="GO:0043291">
    <property type="term" value="C:RAVE complex"/>
    <property type="evidence" value="ECO:0007669"/>
    <property type="project" value="TreeGrafter"/>
</dbReference>
<keyword evidence="4" id="KW-1185">Reference proteome</keyword>
<accession>A0A6A6FQK9</accession>
<dbReference type="AlphaFoldDB" id="A0A6A6FQK9"/>
<feature type="compositionally biased region" description="Polar residues" evidence="1">
    <location>
        <begin position="1110"/>
        <end position="1119"/>
    </location>
</feature>
<feature type="domain" description="RAVE complex protein Rav1 C-terminal" evidence="2">
    <location>
        <begin position="502"/>
        <end position="1095"/>
    </location>
</feature>
<name>A0A6A6FQK9_9PEZI</name>
<sequence>MPSTSPGTAPSAFADILPGTPTESLQATTIFVYRFQRYIAYVSHQQLNILSGPSTLVQALTFPHELIAVAADPKSGKLLVAEKKQAWILEPVAEGWTRLWWEKALLLRHNSEEEETRSICWSNDGEALLAGTMSITLFSTVPTSRTSSPRTSAIDGVAVEERKPLWSKPVARPVQQAACSPSSTLIATRARYDRLVKIWRRLSFEEGLFDHTYLPHPAAVTHFEWRPLDEHSQIRRGSAISRRHEEEHEVLFTVASDGVLRIWRTGGTHDLEVLVLHTSIDLVAAIPDSPSITASGKHIVTKPPRCVVILPSDQFSAALNAAIGLSLDNKISHAKELMKELVSKELDVIIVLDGQGRMSAWGLHSVGHKRRPGTPTAVQPFHIAHTEGLPLKLQSNTPALPFAWFQDDKIHMLIQSVGGAGHISWWQGLVESFFSTSASGADRLTLASTWRGSDIATWAGNDETEIHTGSQRNVIRTSDECLIKLSEAGRIVILEQSDNFRRTAAERLVETGITDGVLLAANIDIAVLLGSDDNKLLLVDLLGGYVEHCEVLDSTVRSAQCVALGSRQSLVAVAYDSIVDVFAQGRYKDGNSLMQTWHSVQRISVAHTGLDIVALAWRPDATLAIKAGNALFVNGLDFSLRELQGETRQTLECDEQDTTIPLPALAAKLSRSLPVWHPSVIERLVLHGHARSAIALIKRLVSKLKFWGPEDELDFVLGEDIDTLLKQDDAQQSWIDTEIVDDLKVQLDEKQLPAITQSEQRRLEHVVHTLLYLRDHVKGLDQGSLWYLFSWKLQLLVHQSRPAQADGISEDSSDSHNSDAFVSEMSWREITFAYHSTSQQPLLDILILHHDNRITWDIARRLGIMSWLTDREALLRVFEQMAQTAYRSSQPPDPVNAAVYYLALHKKQTLLALWRIATWHREQRSTTNFLKKDFGQPEARTAAKKNAYALMGKRRFHYAAAFFLLANDAADACNVLAGQCDDVQFAVAVARLYCGDGSDVLHKLLVDRVIPDAKQGGNRWLVSWCHSVLHQTREAAESLVEPMDGVVKVWQQDDPALILLYKQLRKAPSEHEYNAVSRSATLLGRMGLSLLGMDLTKNWTFAQPDPVPTAATNGTTNGFHGSLPDRTIPESSESPRAEPIVEPPSLLDSFSGPEPSRSTPTDDQAARETKAAELLAKIKARKKNTAAAPEPDLQQKVDDEKSKKREPTQFKEPDANSLLDSFGF</sequence>
<dbReference type="InterPro" id="IPR052208">
    <property type="entry name" value="DmX-like/RAVE_component"/>
</dbReference>
<protein>
    <recommendedName>
        <fullName evidence="2">RAVE complex protein Rav1 C-terminal domain-containing protein</fullName>
    </recommendedName>
</protein>
<reference evidence="3" key="1">
    <citation type="journal article" date="2020" name="Stud. Mycol.">
        <title>101 Dothideomycetes genomes: a test case for predicting lifestyles and emergence of pathogens.</title>
        <authorList>
            <person name="Haridas S."/>
            <person name="Albert R."/>
            <person name="Binder M."/>
            <person name="Bloem J."/>
            <person name="Labutti K."/>
            <person name="Salamov A."/>
            <person name="Andreopoulos B."/>
            <person name="Baker S."/>
            <person name="Barry K."/>
            <person name="Bills G."/>
            <person name="Bluhm B."/>
            <person name="Cannon C."/>
            <person name="Castanera R."/>
            <person name="Culley D."/>
            <person name="Daum C."/>
            <person name="Ezra D."/>
            <person name="Gonzalez J."/>
            <person name="Henrissat B."/>
            <person name="Kuo A."/>
            <person name="Liang C."/>
            <person name="Lipzen A."/>
            <person name="Lutzoni F."/>
            <person name="Magnuson J."/>
            <person name="Mondo S."/>
            <person name="Nolan M."/>
            <person name="Ohm R."/>
            <person name="Pangilinan J."/>
            <person name="Park H.-J."/>
            <person name="Ramirez L."/>
            <person name="Alfaro M."/>
            <person name="Sun H."/>
            <person name="Tritt A."/>
            <person name="Yoshinaga Y."/>
            <person name="Zwiers L.-H."/>
            <person name="Turgeon B."/>
            <person name="Goodwin S."/>
            <person name="Spatafora J."/>
            <person name="Crous P."/>
            <person name="Grigoriev I."/>
        </authorList>
    </citation>
    <scope>NUCLEOTIDE SEQUENCE</scope>
    <source>
        <strain evidence="3">SCOH1-5</strain>
    </source>
</reference>
<organism evidence="3 4">
    <name type="scientific">Cercospora zeae-maydis SCOH1-5</name>
    <dbReference type="NCBI Taxonomy" id="717836"/>
    <lineage>
        <taxon>Eukaryota</taxon>
        <taxon>Fungi</taxon>
        <taxon>Dikarya</taxon>
        <taxon>Ascomycota</taxon>
        <taxon>Pezizomycotina</taxon>
        <taxon>Dothideomycetes</taxon>
        <taxon>Dothideomycetidae</taxon>
        <taxon>Mycosphaerellales</taxon>
        <taxon>Mycosphaerellaceae</taxon>
        <taxon>Cercospora</taxon>
    </lineage>
</organism>
<dbReference type="PANTHER" id="PTHR13950:SF9">
    <property type="entry name" value="RABCONNECTIN-3A"/>
    <property type="match status" value="1"/>
</dbReference>
<feature type="compositionally biased region" description="Basic and acidic residues" evidence="1">
    <location>
        <begin position="1193"/>
        <end position="1214"/>
    </location>
</feature>
<gene>
    <name evidence="3" type="ORF">CERZMDRAFT_94120</name>
</gene>
<dbReference type="Pfam" id="PF12234">
    <property type="entry name" value="Rav1p_C"/>
    <property type="match status" value="1"/>
</dbReference>
<dbReference type="Gene3D" id="2.130.10.10">
    <property type="entry name" value="YVTN repeat-like/Quinoprotein amine dehydrogenase"/>
    <property type="match status" value="1"/>
</dbReference>
<proteinExistence type="predicted"/>
<dbReference type="OrthoDB" id="342131at2759"/>
<dbReference type="Proteomes" id="UP000799539">
    <property type="component" value="Unassembled WGS sequence"/>
</dbReference>
<dbReference type="InterPro" id="IPR015943">
    <property type="entry name" value="WD40/YVTN_repeat-like_dom_sf"/>
</dbReference>
<evidence type="ECO:0000313" key="3">
    <source>
        <dbReference type="EMBL" id="KAF2215723.1"/>
    </source>
</evidence>
<dbReference type="PANTHER" id="PTHR13950">
    <property type="entry name" value="RABCONNECTIN-RELATED"/>
    <property type="match status" value="1"/>
</dbReference>